<evidence type="ECO:0000313" key="2">
    <source>
        <dbReference type="EMBL" id="MBG6122024.1"/>
    </source>
</evidence>
<keyword evidence="3" id="KW-1185">Reference proteome</keyword>
<gene>
    <name evidence="2" type="ORF">IW254_000993</name>
</gene>
<evidence type="ECO:0000256" key="1">
    <source>
        <dbReference type="SAM" id="MobiDB-lite"/>
    </source>
</evidence>
<accession>A0A931GXN3</accession>
<dbReference type="RefSeq" id="WP_196824486.1">
    <property type="nucleotide sequence ID" value="NZ_CP046980.1"/>
</dbReference>
<feature type="compositionally biased region" description="Polar residues" evidence="1">
    <location>
        <begin position="41"/>
        <end position="52"/>
    </location>
</feature>
<organism evidence="2 3">
    <name type="scientific">Corynebacterium aquatimens</name>
    <dbReference type="NCBI Taxonomy" id="1190508"/>
    <lineage>
        <taxon>Bacteria</taxon>
        <taxon>Bacillati</taxon>
        <taxon>Actinomycetota</taxon>
        <taxon>Actinomycetes</taxon>
        <taxon>Mycobacteriales</taxon>
        <taxon>Corynebacteriaceae</taxon>
        <taxon>Corynebacterium</taxon>
    </lineage>
</organism>
<reference evidence="2" key="1">
    <citation type="submission" date="2020-11" db="EMBL/GenBank/DDBJ databases">
        <title>Sequencing the genomes of 1000 actinobacteria strains.</title>
        <authorList>
            <person name="Klenk H.-P."/>
        </authorList>
    </citation>
    <scope>NUCLEOTIDE SEQUENCE</scope>
    <source>
        <strain evidence="2">DSM 45632</strain>
    </source>
</reference>
<comment type="caution">
    <text evidence="2">The sequence shown here is derived from an EMBL/GenBank/DDBJ whole genome shotgun (WGS) entry which is preliminary data.</text>
</comment>
<name>A0A931GXN3_9CORY</name>
<proteinExistence type="predicted"/>
<feature type="region of interest" description="Disordered" evidence="1">
    <location>
        <begin position="28"/>
        <end position="52"/>
    </location>
</feature>
<feature type="compositionally biased region" description="Basic and acidic residues" evidence="1">
    <location>
        <begin position="28"/>
        <end position="39"/>
    </location>
</feature>
<dbReference type="EMBL" id="JADOUE010000001">
    <property type="protein sequence ID" value="MBG6122024.1"/>
    <property type="molecule type" value="Genomic_DNA"/>
</dbReference>
<protein>
    <submittedName>
        <fullName evidence="2">Uncharacterized protein</fullName>
    </submittedName>
</protein>
<sequence>MAQETFAGPEHYTEFDPKKFLRDLKIQKDMENEAAHESDSTDTANPGTSASE</sequence>
<dbReference type="Proteomes" id="UP000658613">
    <property type="component" value="Unassembled WGS sequence"/>
</dbReference>
<dbReference type="AlphaFoldDB" id="A0A931GXN3"/>
<evidence type="ECO:0000313" key="3">
    <source>
        <dbReference type="Proteomes" id="UP000658613"/>
    </source>
</evidence>